<gene>
    <name evidence="10" type="ORF">L1049_023668</name>
</gene>
<evidence type="ECO:0000256" key="8">
    <source>
        <dbReference type="ARBA" id="ARBA00023136"/>
    </source>
</evidence>
<proteinExistence type="inferred from homology"/>
<protein>
    <recommendedName>
        <fullName evidence="12">Oligopeptide transporter</fullName>
    </recommendedName>
</protein>
<keyword evidence="8 9" id="KW-0472">Membrane</keyword>
<organism evidence="10 11">
    <name type="scientific">Liquidambar formosana</name>
    <name type="common">Formosan gum</name>
    <dbReference type="NCBI Taxonomy" id="63359"/>
    <lineage>
        <taxon>Eukaryota</taxon>
        <taxon>Viridiplantae</taxon>
        <taxon>Streptophyta</taxon>
        <taxon>Embryophyta</taxon>
        <taxon>Tracheophyta</taxon>
        <taxon>Spermatophyta</taxon>
        <taxon>Magnoliopsida</taxon>
        <taxon>eudicotyledons</taxon>
        <taxon>Gunneridae</taxon>
        <taxon>Pentapetalae</taxon>
        <taxon>Saxifragales</taxon>
        <taxon>Altingiaceae</taxon>
        <taxon>Liquidambar</taxon>
    </lineage>
</organism>
<dbReference type="GO" id="GO:0015031">
    <property type="term" value="P:protein transport"/>
    <property type="evidence" value="ECO:0007669"/>
    <property type="project" value="UniProtKB-KW"/>
</dbReference>
<feature type="transmembrane region" description="Helical" evidence="9">
    <location>
        <begin position="64"/>
        <end position="88"/>
    </location>
</feature>
<keyword evidence="7 9" id="KW-1133">Transmembrane helix</keyword>
<keyword evidence="3" id="KW-0813">Transport</keyword>
<evidence type="ECO:0000256" key="2">
    <source>
        <dbReference type="ARBA" id="ARBA00005484"/>
    </source>
</evidence>
<sequence length="375" mass="42619">MERMLPKKFVRVPGTKWIISMNPGPFNQKEHALISVFANTGNILPQAVEIIIVLKTYYHKKINLMVAMMIALSTQLLGYGFAGLFMKFLVDSPYMWTLHETEKRPRGLLTRLQFFTVAFVSSFAYYIVPGYLFPSISALSFVCWIWKDSVIAHQLGAGRNGLGIGSFGLDWQTITGYTSDPLVTPPFAINNIMIGFIIAFYIITPIAYWTNSFEAKRFPIFSSNTFDIHGQRYNVSNVIKEESFTFDENGYNSYSQMYMSIFRVYSYGLKFASITAALVHVALHHGKDIWQQFKEAYGDQTSGDVHSRLMKKYEPIPKWWFYAILVSMFSLAIFSCQRGLGENTELPFWVIAVGCVVGLLLVLPNAIICATTGWE</sequence>
<evidence type="ECO:0000313" key="10">
    <source>
        <dbReference type="EMBL" id="KAK9284495.1"/>
    </source>
</evidence>
<evidence type="ECO:0000256" key="9">
    <source>
        <dbReference type="SAM" id="Phobius"/>
    </source>
</evidence>
<dbReference type="PANTHER" id="PTHR22601">
    <property type="entry name" value="ISP4 LIKE PROTEIN"/>
    <property type="match status" value="1"/>
</dbReference>
<dbReference type="NCBIfam" id="TIGR00728">
    <property type="entry name" value="OPT_sfam"/>
    <property type="match status" value="1"/>
</dbReference>
<evidence type="ECO:0000256" key="7">
    <source>
        <dbReference type="ARBA" id="ARBA00022989"/>
    </source>
</evidence>
<evidence type="ECO:0008006" key="12">
    <source>
        <dbReference type="Google" id="ProtNLM"/>
    </source>
</evidence>
<dbReference type="GO" id="GO:0035673">
    <property type="term" value="F:oligopeptide transmembrane transporter activity"/>
    <property type="evidence" value="ECO:0007669"/>
    <property type="project" value="InterPro"/>
</dbReference>
<evidence type="ECO:0000256" key="1">
    <source>
        <dbReference type="ARBA" id="ARBA00004141"/>
    </source>
</evidence>
<dbReference type="AlphaFoldDB" id="A0AAP0S0H1"/>
<dbReference type="Proteomes" id="UP001415857">
    <property type="component" value="Unassembled WGS sequence"/>
</dbReference>
<evidence type="ECO:0000256" key="5">
    <source>
        <dbReference type="ARBA" id="ARBA00022856"/>
    </source>
</evidence>
<evidence type="ECO:0000256" key="4">
    <source>
        <dbReference type="ARBA" id="ARBA00022692"/>
    </source>
</evidence>
<comment type="similarity">
    <text evidence="2">Belongs to the oligopeptide OPT transporter (TC 2.A.67.1) family.</text>
</comment>
<comment type="caution">
    <text evidence="10">The sequence shown here is derived from an EMBL/GenBank/DDBJ whole genome shotgun (WGS) entry which is preliminary data.</text>
</comment>
<name>A0AAP0S0H1_LIQFO</name>
<feature type="transmembrane region" description="Helical" evidence="9">
    <location>
        <begin position="319"/>
        <end position="336"/>
    </location>
</feature>
<evidence type="ECO:0000313" key="11">
    <source>
        <dbReference type="Proteomes" id="UP001415857"/>
    </source>
</evidence>
<comment type="subcellular location">
    <subcellularLocation>
        <location evidence="1">Membrane</location>
        <topology evidence="1">Multi-pass membrane protein</topology>
    </subcellularLocation>
</comment>
<evidence type="ECO:0000256" key="6">
    <source>
        <dbReference type="ARBA" id="ARBA00022927"/>
    </source>
</evidence>
<keyword evidence="4 9" id="KW-0812">Transmembrane</keyword>
<dbReference type="EMBL" id="JBBPBK010000005">
    <property type="protein sequence ID" value="KAK9284495.1"/>
    <property type="molecule type" value="Genomic_DNA"/>
</dbReference>
<evidence type="ECO:0000256" key="3">
    <source>
        <dbReference type="ARBA" id="ARBA00022448"/>
    </source>
</evidence>
<dbReference type="Pfam" id="PF03169">
    <property type="entry name" value="OPT"/>
    <property type="match status" value="1"/>
</dbReference>
<dbReference type="GO" id="GO:0016020">
    <property type="term" value="C:membrane"/>
    <property type="evidence" value="ECO:0007669"/>
    <property type="project" value="UniProtKB-SubCell"/>
</dbReference>
<feature type="transmembrane region" description="Helical" evidence="9">
    <location>
        <begin position="187"/>
        <end position="209"/>
    </location>
</feature>
<reference evidence="10 11" key="1">
    <citation type="journal article" date="2024" name="Plant J.">
        <title>Genome sequences and population genomics reveal climatic adaptation and genomic divergence between two closely related sweetgum species.</title>
        <authorList>
            <person name="Xu W.Q."/>
            <person name="Ren C.Q."/>
            <person name="Zhang X.Y."/>
            <person name="Comes H.P."/>
            <person name="Liu X.H."/>
            <person name="Li Y.G."/>
            <person name="Kettle C.J."/>
            <person name="Jalonen R."/>
            <person name="Gaisberger H."/>
            <person name="Ma Y.Z."/>
            <person name="Qiu Y.X."/>
        </authorList>
    </citation>
    <scope>NUCLEOTIDE SEQUENCE [LARGE SCALE GENOMIC DNA]</scope>
    <source>
        <strain evidence="10">Hangzhou</strain>
    </source>
</reference>
<keyword evidence="11" id="KW-1185">Reference proteome</keyword>
<keyword evidence="6" id="KW-0653">Protein transport</keyword>
<dbReference type="InterPro" id="IPR004648">
    <property type="entry name" value="Oligpept_transpt"/>
</dbReference>
<feature type="transmembrane region" description="Helical" evidence="9">
    <location>
        <begin position="348"/>
        <end position="374"/>
    </location>
</feature>
<feature type="transmembrane region" description="Helical" evidence="9">
    <location>
        <begin position="264"/>
        <end position="283"/>
    </location>
</feature>
<dbReference type="InterPro" id="IPR004813">
    <property type="entry name" value="OPT"/>
</dbReference>
<keyword evidence="5" id="KW-0571">Peptide transport</keyword>
<accession>A0AAP0S0H1</accession>